<evidence type="ECO:0000313" key="2">
    <source>
        <dbReference type="EMBL" id="MBS2553547.1"/>
    </source>
</evidence>
<name>A0ABS5L5N2_9ACTN</name>
<evidence type="ECO:0000313" key="3">
    <source>
        <dbReference type="Proteomes" id="UP000730482"/>
    </source>
</evidence>
<sequence length="180" mass="20030">MSEISIEEFLRSHGAADLPHPGGTLLAHLIRVRGRLVEWGASPDVQIAGLCHATYGTDGFAETLLDLTDRAVLAGLIGERAEALVYFYASCDRGVTYPRLRTDQRPLFRDRFSGLEFDPTDAELRAFLEITAANELDVFEHNEELASRYGAGFYRLLEPVQALLSPPAWEALRNLVKLLD</sequence>
<dbReference type="InterPro" id="IPR049202">
    <property type="entry name" value="DUF6817"/>
</dbReference>
<dbReference type="EMBL" id="JAAFYZ010000264">
    <property type="protein sequence ID" value="MBS2553547.1"/>
    <property type="molecule type" value="Genomic_DNA"/>
</dbReference>
<dbReference type="Pfam" id="PF20680">
    <property type="entry name" value="DUF6817"/>
    <property type="match status" value="1"/>
</dbReference>
<accession>A0ABS5L5N2</accession>
<dbReference type="Proteomes" id="UP000730482">
    <property type="component" value="Unassembled WGS sequence"/>
</dbReference>
<protein>
    <recommendedName>
        <fullName evidence="1">DUF6817 domain-containing protein</fullName>
    </recommendedName>
</protein>
<feature type="domain" description="DUF6817" evidence="1">
    <location>
        <begin position="9"/>
        <end position="93"/>
    </location>
</feature>
<comment type="caution">
    <text evidence="2">The sequence shown here is derived from an EMBL/GenBank/DDBJ whole genome shotgun (WGS) entry which is preliminary data.</text>
</comment>
<keyword evidence="3" id="KW-1185">Reference proteome</keyword>
<proteinExistence type="predicted"/>
<organism evidence="2 3">
    <name type="scientific">Catenulispora pinistramenti</name>
    <dbReference type="NCBI Taxonomy" id="2705254"/>
    <lineage>
        <taxon>Bacteria</taxon>
        <taxon>Bacillati</taxon>
        <taxon>Actinomycetota</taxon>
        <taxon>Actinomycetes</taxon>
        <taxon>Catenulisporales</taxon>
        <taxon>Catenulisporaceae</taxon>
        <taxon>Catenulispora</taxon>
    </lineage>
</organism>
<evidence type="ECO:0000259" key="1">
    <source>
        <dbReference type="Pfam" id="PF20680"/>
    </source>
</evidence>
<dbReference type="RefSeq" id="WP_212020222.1">
    <property type="nucleotide sequence ID" value="NZ_JAAFYZ010000264.1"/>
</dbReference>
<gene>
    <name evidence="2" type="ORF">KGQ19_42510</name>
</gene>
<reference evidence="2 3" key="1">
    <citation type="submission" date="2020-02" db="EMBL/GenBank/DDBJ databases">
        <title>Acidophilic actinobacteria isolated from forest soil.</title>
        <authorList>
            <person name="Golinska P."/>
        </authorList>
    </citation>
    <scope>NUCLEOTIDE SEQUENCE [LARGE SCALE GENOMIC DNA]</scope>
    <source>
        <strain evidence="2 3">NL8</strain>
    </source>
</reference>